<protein>
    <submittedName>
        <fullName evidence="2">Nucleoside-diphosphate-sugar epimerase</fullName>
    </submittedName>
</protein>
<organism evidence="2 3">
    <name type="scientific">Zhihengliuella flava</name>
    <dbReference type="NCBI Taxonomy" id="1285193"/>
    <lineage>
        <taxon>Bacteria</taxon>
        <taxon>Bacillati</taxon>
        <taxon>Actinomycetota</taxon>
        <taxon>Actinomycetes</taxon>
        <taxon>Micrococcales</taxon>
        <taxon>Micrococcaceae</taxon>
        <taxon>Zhihengliuella</taxon>
    </lineage>
</organism>
<comment type="caution">
    <text evidence="2">The sequence shown here is derived from an EMBL/GenBank/DDBJ whole genome shotgun (WGS) entry which is preliminary data.</text>
</comment>
<reference evidence="2" key="1">
    <citation type="submission" date="2020-11" db="EMBL/GenBank/DDBJ databases">
        <title>Sequencing the genomes of 1000 actinobacteria strains.</title>
        <authorList>
            <person name="Klenk H.-P."/>
        </authorList>
    </citation>
    <scope>NUCLEOTIDE SEQUENCE</scope>
    <source>
        <strain evidence="2">DSM 26152</strain>
    </source>
</reference>
<dbReference type="AlphaFoldDB" id="A0A931DAJ3"/>
<evidence type="ECO:0000313" key="2">
    <source>
        <dbReference type="EMBL" id="MBG6085033.1"/>
    </source>
</evidence>
<dbReference type="RefSeq" id="WP_196836263.1">
    <property type="nucleotide sequence ID" value="NZ_JADOTZ010000001.1"/>
</dbReference>
<dbReference type="PANTHER" id="PTHR48079:SF6">
    <property type="entry name" value="NAD(P)-BINDING DOMAIN-CONTAINING PROTEIN-RELATED"/>
    <property type="match status" value="1"/>
</dbReference>
<dbReference type="Gene3D" id="3.40.50.720">
    <property type="entry name" value="NAD(P)-binding Rossmann-like Domain"/>
    <property type="match status" value="1"/>
</dbReference>
<dbReference type="Pfam" id="PF01370">
    <property type="entry name" value="Epimerase"/>
    <property type="match status" value="1"/>
</dbReference>
<evidence type="ECO:0000259" key="1">
    <source>
        <dbReference type="Pfam" id="PF01370"/>
    </source>
</evidence>
<evidence type="ECO:0000313" key="3">
    <source>
        <dbReference type="Proteomes" id="UP000625033"/>
    </source>
</evidence>
<sequence>MSVLIAGCGDVGTETGLRLAAAGHRVIGWRRNPQKLPPQLEAVAADLTGDLPTIPDDVRTVIITASAPVREPEAYRAAYLGAARNIAAALTRDAVVPDRVLYVSSTAVYGESRGGVVDESTDPAPPSWRGEVQVEAEALLAEHFAGTGTAFTALRLGGIYGPGRTMLIDRVTSGRAVLPTEPTFTNRIHRDDAAEAIVHLTQRVTDPAALYLGVDTEPAELGDVLRFLAAELGQPVPPTGEVSAQAGSKRCSSAALRATGFTFAYPTYRQGYRAVLAGEGTRHP</sequence>
<name>A0A931DAJ3_9MICC</name>
<dbReference type="Proteomes" id="UP000625033">
    <property type="component" value="Unassembled WGS sequence"/>
</dbReference>
<feature type="domain" description="NAD-dependent epimerase/dehydratase" evidence="1">
    <location>
        <begin position="4"/>
        <end position="203"/>
    </location>
</feature>
<dbReference type="GO" id="GO:0004029">
    <property type="term" value="F:aldehyde dehydrogenase (NAD+) activity"/>
    <property type="evidence" value="ECO:0007669"/>
    <property type="project" value="TreeGrafter"/>
</dbReference>
<keyword evidence="3" id="KW-1185">Reference proteome</keyword>
<dbReference type="InterPro" id="IPR001509">
    <property type="entry name" value="Epimerase_deHydtase"/>
</dbReference>
<gene>
    <name evidence="2" type="ORF">IW252_001800</name>
</gene>
<dbReference type="InterPro" id="IPR036291">
    <property type="entry name" value="NAD(P)-bd_dom_sf"/>
</dbReference>
<dbReference type="GO" id="GO:0005737">
    <property type="term" value="C:cytoplasm"/>
    <property type="evidence" value="ECO:0007669"/>
    <property type="project" value="TreeGrafter"/>
</dbReference>
<accession>A0A931DAJ3</accession>
<dbReference type="InterPro" id="IPR051783">
    <property type="entry name" value="NAD(P)-dependent_oxidoreduct"/>
</dbReference>
<dbReference type="SUPFAM" id="SSF51735">
    <property type="entry name" value="NAD(P)-binding Rossmann-fold domains"/>
    <property type="match status" value="1"/>
</dbReference>
<proteinExistence type="predicted"/>
<dbReference type="PANTHER" id="PTHR48079">
    <property type="entry name" value="PROTEIN YEEZ"/>
    <property type="match status" value="1"/>
</dbReference>
<dbReference type="EMBL" id="JADOTZ010000001">
    <property type="protein sequence ID" value="MBG6085033.1"/>
    <property type="molecule type" value="Genomic_DNA"/>
</dbReference>